<dbReference type="Pfam" id="PF00207">
    <property type="entry name" value="A2M"/>
    <property type="match status" value="1"/>
</dbReference>
<sequence>MIDWHNRTLLAGAAAVLLAGFGIGFLTGKATDSPSAQTMGTASDSGLIGGADTGLFGKPRAANARRAAQSKPAGFDVWQTSLDTSGASPKACIQFSKPLDPSKPYGDYVVVSPALPSAPAVSVKDDTLCVAGIGFNDRRVTLLKGLPGKGMDSLKANKDVDFAFGEKPPYVGFAGNGVILPREESDGVAVETVNVSSLAFEVWHVSDRNLVRKSVSAPEPVGEDEYDYEWGEDSPNDIGVKIWTGKVAVQSGNGERVTTVFPLGAVLKSLKAGAYVIKVKDASGGRDKNDNEQPPSARRWILYTDMALTTYRGQNGMDVVVRSLKTAKPLGGVKVDLVAQNGDTLGTVKTGVDGRVTFNGALLKGSEALQAKMIMAYGPGDDYTAVEVDRTPMDLTSHGIGGRSDEASLTDGRVAGQGVDSYVYTDRGIYRPGETVRLIALMRDNEGRAIKDRKGFLVITRPSGVEAFRLAFDKLPNAYAGGNLTLPKTAPRGQWTAKVVLEGLEGDAGSTTFAVEDFAPQRLGVDLKADANRPLLSLTEVRPVTVAARYLYGANGSGLQVTGEARIRADLNPFPKYQGYQFGDQSKPYEEKYVDLPEVTTDGAGNATIPFNAAEAGETDQPLTVLLTASVFEPGGRPVRESQTLRIKGAPLYLGVRTEQKDGNWRDTPKTGFSLIALNPNGDKVAVPGVKVTLISEIYDYDWYLSDGKWRWRSTHRDVIVDSKTMDLNANTGINFERGLDWGDYRIEVEAVGRAKTVVKFSSGWGSSDKGADSPDSVRVTAGTKTYAQGDTIDLTLKAPYKGEAQIAVATDHVIEMKTVTIGEGGTTVKLKSSAAWGGGAYVMVSVIQPRDPVDSSKPRRAVGLVYIPLDPKTRKLQVNIPLSDQPFKPRIDNKGQGFIDVPVEIKGLKFGDKARVSISVVDQGILNLTKFKSPNPVDWYFGKRALGVDYNDDYGRLLDPNLGAPAKFGGDQLGGEGLTTTPIRTIALWSGVVTTGSNGKAVVHLPIAKFNGELKIMTVAWTDEQVGSSEQRIVVREPVVADLALPRFLSPGDRAFATLQLDNVDGKAGVYEAMVNGLKGIVVAFKKAFNLDRGDKAIEAIALTAPQTVGVSTVQIGLNGQGYAFNDAFNIQTRNGWGPETRVMSQLQNVNEVWAPDASLLSGLQPGSVSVEVSYSPFRNIDPGPLAAMLNTYPYGCTEQVTSAATPWLYVDESMVGKSAAKPAQGALRVAVQKILDRQSQDGAIGLWRVGDGQADGFIGAYATDFLLEARARGVYVPQEAIDKAVSAMRAMAKPEGFVSVNYRLSVDYYWNPYYGISSAEMTKRLRSRASAYALYVMAKAKSGDLARLRWYKDVQFKSEDSPLARAQVAAGLVMMGDRSRGRAAFQDAIAKLGYADQFDWYQSPLRDLAGVIALAYEAGEADIAQSLIPRLEQAMKSPSQMNTIEQAYVLRAASYMLKSAGVTKIEAAGVGTLPGSQHVVRYGVGQFGPVRLKNTGSGPLWRTVTVIGTPVTAPASTASGLSLTKSFYAMDGSRIDPSNLTQGQKVIVVISGRSDRAELRPIVVDDALPAGFEIEAALTGEDAQNGPFRFIGQLTPTKVQEARDDRFIAALDVSSSSNFTLAYIARAVTMGDFYMPGAEAKDFYRTDMFARTQGGRTLISGR</sequence>
<dbReference type="EMBL" id="GL883077">
    <property type="protein sequence ID" value="EGF92161.1"/>
    <property type="molecule type" value="Genomic_DNA"/>
</dbReference>
<feature type="domain" description="Alpha-2-macroglobulin" evidence="4">
    <location>
        <begin position="987"/>
        <end position="1076"/>
    </location>
</feature>
<comment type="similarity">
    <text evidence="1">Belongs to the protease inhibitor I39 (alpha-2-macroglobulin) family. Bacterial alpha-2-macroglobulin subfamily.</text>
</comment>
<dbReference type="eggNOG" id="COG2373">
    <property type="taxonomic scope" value="Bacteria"/>
</dbReference>
<dbReference type="InterPro" id="IPR001599">
    <property type="entry name" value="Macroglobln_a2"/>
</dbReference>
<organism evidence="5 6">
    <name type="scientific">Asticcacaulis biprosthecium C19</name>
    <dbReference type="NCBI Taxonomy" id="715226"/>
    <lineage>
        <taxon>Bacteria</taxon>
        <taxon>Pseudomonadati</taxon>
        <taxon>Pseudomonadota</taxon>
        <taxon>Alphaproteobacteria</taxon>
        <taxon>Caulobacterales</taxon>
        <taxon>Caulobacteraceae</taxon>
        <taxon>Asticcacaulis</taxon>
    </lineage>
</organism>
<dbReference type="PANTHER" id="PTHR40094:SF1">
    <property type="entry name" value="UBIQUITIN DOMAIN-CONTAINING PROTEIN"/>
    <property type="match status" value="1"/>
</dbReference>
<dbReference type="PIRSF" id="PIRSF038980">
    <property type="entry name" value="A2M_bac"/>
    <property type="match status" value="1"/>
</dbReference>
<dbReference type="InterPro" id="IPR041462">
    <property type="entry name" value="Bact_A2M_MG6"/>
</dbReference>
<dbReference type="Gene3D" id="2.60.40.1930">
    <property type="match status" value="1"/>
</dbReference>
<evidence type="ECO:0000256" key="2">
    <source>
        <dbReference type="ARBA" id="ARBA00022729"/>
    </source>
</evidence>
<dbReference type="HOGENOM" id="CLU_000965_1_0_5"/>
<dbReference type="CDD" id="cd02891">
    <property type="entry name" value="A2M_like"/>
    <property type="match status" value="1"/>
</dbReference>
<dbReference type="InterPro" id="IPR011625">
    <property type="entry name" value="A2M_N_BRD"/>
</dbReference>
<dbReference type="STRING" id="715226.ABI_05930"/>
<keyword evidence="6" id="KW-1185">Reference proteome</keyword>
<feature type="domain" description="Alpha-2-macroglobulin bait region" evidence="3">
    <location>
        <begin position="778"/>
        <end position="929"/>
    </location>
</feature>
<gene>
    <name evidence="5" type="ORF">ABI_05930</name>
</gene>
<name>F4QKK9_9CAUL</name>
<proteinExistence type="inferred from homology"/>
<dbReference type="SMART" id="SM01360">
    <property type="entry name" value="A2M"/>
    <property type="match status" value="1"/>
</dbReference>
<dbReference type="SMART" id="SM01359">
    <property type="entry name" value="A2M_N_2"/>
    <property type="match status" value="1"/>
</dbReference>
<dbReference type="Pfam" id="PF17962">
    <property type="entry name" value="bMG6"/>
    <property type="match status" value="1"/>
</dbReference>
<dbReference type="InterPro" id="IPR021868">
    <property type="entry name" value="Alpha_2_Macroglob_MG3"/>
</dbReference>
<evidence type="ECO:0000313" key="5">
    <source>
        <dbReference type="EMBL" id="EGF92161.1"/>
    </source>
</evidence>
<dbReference type="InterPro" id="IPR049120">
    <property type="entry name" value="A2M_bMG2"/>
</dbReference>
<dbReference type="InterPro" id="IPR041246">
    <property type="entry name" value="Bact_MG10"/>
</dbReference>
<reference evidence="6" key="1">
    <citation type="submission" date="2011-03" db="EMBL/GenBank/DDBJ databases">
        <title>Draft genome sequence of Brevundimonas diminuta.</title>
        <authorList>
            <person name="Brown P.J.B."/>
            <person name="Buechlein A."/>
            <person name="Hemmerich C."/>
            <person name="Brun Y.V."/>
        </authorList>
    </citation>
    <scope>NUCLEOTIDE SEQUENCE [LARGE SCALE GENOMIC DNA]</scope>
    <source>
        <strain evidence="6">C19</strain>
    </source>
</reference>
<keyword evidence="2" id="KW-0732">Signal</keyword>
<dbReference type="GO" id="GO:0004866">
    <property type="term" value="F:endopeptidase inhibitor activity"/>
    <property type="evidence" value="ECO:0007669"/>
    <property type="project" value="InterPro"/>
</dbReference>
<dbReference type="Pfam" id="PF11974">
    <property type="entry name" value="bMG3"/>
    <property type="match status" value="1"/>
</dbReference>
<evidence type="ECO:0000313" key="6">
    <source>
        <dbReference type="Proteomes" id="UP000006512"/>
    </source>
</evidence>
<dbReference type="Pfam" id="PF07703">
    <property type="entry name" value="A2M_BRD"/>
    <property type="match status" value="1"/>
</dbReference>
<dbReference type="PANTHER" id="PTHR40094">
    <property type="entry name" value="ALPHA-2-MACROGLOBULIN HOMOLOG"/>
    <property type="match status" value="1"/>
</dbReference>
<dbReference type="InterPro" id="IPR008930">
    <property type="entry name" value="Terpenoid_cyclase/PrenylTrfase"/>
</dbReference>
<dbReference type="InterPro" id="IPR002890">
    <property type="entry name" value="MG2"/>
</dbReference>
<dbReference type="Proteomes" id="UP000006512">
    <property type="component" value="Unassembled WGS sequence"/>
</dbReference>
<dbReference type="Pfam" id="PF21142">
    <property type="entry name" value="A2M_bMG2"/>
    <property type="match status" value="1"/>
</dbReference>
<dbReference type="InterPro" id="IPR026284">
    <property type="entry name" value="A2MG_proteobact"/>
</dbReference>
<evidence type="ECO:0000259" key="4">
    <source>
        <dbReference type="SMART" id="SM01360"/>
    </source>
</evidence>
<dbReference type="RefSeq" id="WP_006271334.1">
    <property type="nucleotide sequence ID" value="NZ_GL883077.1"/>
</dbReference>
<dbReference type="Pfam" id="PF17973">
    <property type="entry name" value="bMG10"/>
    <property type="match status" value="1"/>
</dbReference>
<dbReference type="OrthoDB" id="9767116at2"/>
<dbReference type="Gene3D" id="1.50.10.20">
    <property type="match status" value="1"/>
</dbReference>
<dbReference type="Pfam" id="PF17972">
    <property type="entry name" value="bMG5"/>
    <property type="match status" value="1"/>
</dbReference>
<evidence type="ECO:0000259" key="3">
    <source>
        <dbReference type="SMART" id="SM01359"/>
    </source>
</evidence>
<evidence type="ECO:0000256" key="1">
    <source>
        <dbReference type="ARBA" id="ARBA00010556"/>
    </source>
</evidence>
<dbReference type="Pfam" id="PF01835">
    <property type="entry name" value="MG2"/>
    <property type="match status" value="1"/>
</dbReference>
<dbReference type="InterPro" id="IPR051802">
    <property type="entry name" value="YfhM-like"/>
</dbReference>
<dbReference type="InterPro" id="IPR041203">
    <property type="entry name" value="Bact_A2M_MG5"/>
</dbReference>
<protein>
    <submittedName>
        <fullName evidence="5">Alpha-2-macroglobulin family protein</fullName>
    </submittedName>
</protein>
<accession>F4QKK9</accession>
<dbReference type="SUPFAM" id="SSF48239">
    <property type="entry name" value="Terpenoid cyclases/Protein prenyltransferases"/>
    <property type="match status" value="1"/>
</dbReference>